<evidence type="ECO:0000256" key="2">
    <source>
        <dbReference type="SAM" id="Phobius"/>
    </source>
</evidence>
<keyword evidence="4" id="KW-1185">Reference proteome</keyword>
<keyword evidence="2" id="KW-0472">Membrane</keyword>
<evidence type="ECO:0000256" key="1">
    <source>
        <dbReference type="SAM" id="MobiDB-lite"/>
    </source>
</evidence>
<feature type="transmembrane region" description="Helical" evidence="2">
    <location>
        <begin position="12"/>
        <end position="32"/>
    </location>
</feature>
<evidence type="ECO:0000313" key="4">
    <source>
        <dbReference type="Proteomes" id="UP001484199"/>
    </source>
</evidence>
<organism evidence="3 4">
    <name type="scientific">Ash yellows phytoplasma</name>
    <dbReference type="NCBI Taxonomy" id="35780"/>
    <lineage>
        <taxon>Bacteria</taxon>
        <taxon>Bacillati</taxon>
        <taxon>Mycoplasmatota</taxon>
        <taxon>Mollicutes</taxon>
        <taxon>Acholeplasmatales</taxon>
        <taxon>Acholeplasmataceae</taxon>
        <taxon>Candidatus Phytoplasma</taxon>
        <taxon>16SrVII (Ash yellows group)</taxon>
    </lineage>
</organism>
<gene>
    <name evidence="3" type="ORF">AshY1_02710</name>
</gene>
<keyword evidence="2" id="KW-1133">Transmembrane helix</keyword>
<dbReference type="Proteomes" id="UP001484199">
    <property type="component" value="Chromosome"/>
</dbReference>
<dbReference type="EMBL" id="CP146843">
    <property type="protein sequence ID" value="WYY26402.1"/>
    <property type="molecule type" value="Genomic_DNA"/>
</dbReference>
<feature type="compositionally biased region" description="Basic and acidic residues" evidence="1">
    <location>
        <begin position="77"/>
        <end position="97"/>
    </location>
</feature>
<feature type="region of interest" description="Disordered" evidence="1">
    <location>
        <begin position="72"/>
        <end position="101"/>
    </location>
</feature>
<sequence>MIFYKKNKEEYINIIIVLIIFILFDVCKILALDNNSKDKQYKVDFELKHTIPQYRLKPVVKTYKQNGFVPIEEESESAPKELAKPDTSSDSKEHDKPVTVSKKPYIPDSILKDHDILNAIDTSDLKLEFNLPEKLSSTQEALSIDELYISFRHKTCENDTNLKQQIEQLKKLIYLLYKDNALSRYVRKQSLFNDLKNVGITVQELKQYKFGVKDFQNAQYSAKDLTGVFKLEDLKEHYPPNELKDAGFPIKDFQNAQYSTNELKGVFKLEDLKEYCSPNKLTGVFKLEDLKEHYPLNELKDAGFPIKDFQNAQYSAKDLTGVFKLEDLKEHYPPNELKDAGFPIKDFQNAQYSANELKGVFKLEDLKEYCSPNKLTGVFKLEDLKEHYPLNELKDAGFPIKDFQNAQYSAKDLKNVGFTIEDFHKAEYEPNGLKYARIFNVDEIKKCYEEDYELKDDRFISKKRKKGFFASLFK</sequence>
<accession>A0ABZ2U9P5</accession>
<evidence type="ECO:0000313" key="3">
    <source>
        <dbReference type="EMBL" id="WYY26402.1"/>
    </source>
</evidence>
<protein>
    <submittedName>
        <fullName evidence="3">Uncharacterized protein</fullName>
    </submittedName>
</protein>
<name>A0ABZ2U9P5_ASHYP</name>
<dbReference type="RefSeq" id="WP_341266806.1">
    <property type="nucleotide sequence ID" value="NZ_CP146843.1"/>
</dbReference>
<keyword evidence="2" id="KW-0812">Transmembrane</keyword>
<proteinExistence type="predicted"/>
<reference evidence="3" key="1">
    <citation type="submission" date="2024-03" db="EMBL/GenBank/DDBJ databases">
        <title>The Complete Genome of 'Candidatus Phytoplasma fraxini' AshY1 from the Ash Yellows Group.</title>
        <authorList>
            <person name="Boehm J.W."/>
            <person name="Huettel B."/>
            <person name="Schneider B."/>
            <person name="Kube M."/>
        </authorList>
    </citation>
    <scope>NUCLEOTIDE SEQUENCE [LARGE SCALE GENOMIC DNA]</scope>
    <source>
        <strain evidence="3">AshY1</strain>
    </source>
</reference>